<accession>A0ABR0CHR1</accession>
<dbReference type="Proteomes" id="UP001287286">
    <property type="component" value="Unassembled WGS sequence"/>
</dbReference>
<protein>
    <submittedName>
        <fullName evidence="1">Uncharacterized protein</fullName>
    </submittedName>
</protein>
<organism evidence="1 2">
    <name type="scientific">Purpureocillium lilacinum</name>
    <name type="common">Paecilomyces lilacinus</name>
    <dbReference type="NCBI Taxonomy" id="33203"/>
    <lineage>
        <taxon>Eukaryota</taxon>
        <taxon>Fungi</taxon>
        <taxon>Dikarya</taxon>
        <taxon>Ascomycota</taxon>
        <taxon>Pezizomycotina</taxon>
        <taxon>Sordariomycetes</taxon>
        <taxon>Hypocreomycetidae</taxon>
        <taxon>Hypocreales</taxon>
        <taxon>Ophiocordycipitaceae</taxon>
        <taxon>Purpureocillium</taxon>
    </lineage>
</organism>
<evidence type="ECO:0000313" key="1">
    <source>
        <dbReference type="EMBL" id="KAK4095416.1"/>
    </source>
</evidence>
<gene>
    <name evidence="1" type="ORF">Purlil1_212</name>
</gene>
<dbReference type="EMBL" id="JAWRVI010000001">
    <property type="protein sequence ID" value="KAK4095416.1"/>
    <property type="molecule type" value="Genomic_DNA"/>
</dbReference>
<sequence length="160" mass="17327">MMNLLLFLLGDDTERICLLPPRPSSDGGDSPLHYILRASRCPLLGRTQAAGTRRAARLARDLAQPYPMTRRVHALPRTASCPKRLARSIHGSRPQRDSLAEAAATCAVVGRFAVPWGDKAAWPPNIWEPATALTNGLADPCTDRCRAQEPACSCPDSEGT</sequence>
<keyword evidence="2" id="KW-1185">Reference proteome</keyword>
<name>A0ABR0CHR1_PURLI</name>
<comment type="caution">
    <text evidence="1">The sequence shown here is derived from an EMBL/GenBank/DDBJ whole genome shotgun (WGS) entry which is preliminary data.</text>
</comment>
<proteinExistence type="predicted"/>
<evidence type="ECO:0000313" key="2">
    <source>
        <dbReference type="Proteomes" id="UP001287286"/>
    </source>
</evidence>
<reference evidence="1 2" key="1">
    <citation type="journal article" date="2024" name="Microbiol. Resour. Announc.">
        <title>Genome annotations for the ascomycete fungi Trichoderma harzianum, Trichoderma aggressivum, and Purpureocillium lilacinum.</title>
        <authorList>
            <person name="Beijen E.P.W."/>
            <person name="Ohm R.A."/>
        </authorList>
    </citation>
    <scope>NUCLEOTIDE SEQUENCE [LARGE SCALE GENOMIC DNA]</scope>
    <source>
        <strain evidence="1 2">CBS 150709</strain>
    </source>
</reference>